<dbReference type="EMBL" id="VUNH01000002">
    <property type="protein sequence ID" value="MST55022.1"/>
    <property type="molecule type" value="Genomic_DNA"/>
</dbReference>
<keyword evidence="2" id="KW-1185">Reference proteome</keyword>
<comment type="caution">
    <text evidence="1">The sequence shown here is derived from an EMBL/GenBank/DDBJ whole genome shotgun (WGS) entry which is preliminary data.</text>
</comment>
<dbReference type="GO" id="GO:0006355">
    <property type="term" value="P:regulation of DNA-templated transcription"/>
    <property type="evidence" value="ECO:0007669"/>
    <property type="project" value="InterPro"/>
</dbReference>
<dbReference type="Pfam" id="PF05534">
    <property type="entry name" value="HicB"/>
    <property type="match status" value="1"/>
</dbReference>
<dbReference type="RefSeq" id="WP_154528128.1">
    <property type="nucleotide sequence ID" value="NZ_VUNH01000002.1"/>
</dbReference>
<dbReference type="SUPFAM" id="SSF143100">
    <property type="entry name" value="TTHA1013/TTHA0281-like"/>
    <property type="match status" value="1"/>
</dbReference>
<dbReference type="Proteomes" id="UP000473699">
    <property type="component" value="Unassembled WGS sequence"/>
</dbReference>
<organism evidence="1 2">
    <name type="scientific">Pyramidobacter porci</name>
    <dbReference type="NCBI Taxonomy" id="2605789"/>
    <lineage>
        <taxon>Bacteria</taxon>
        <taxon>Thermotogati</taxon>
        <taxon>Synergistota</taxon>
        <taxon>Synergistia</taxon>
        <taxon>Synergistales</taxon>
        <taxon>Dethiosulfovibrionaceae</taxon>
        <taxon>Pyramidobacter</taxon>
    </lineage>
</organism>
<accession>A0A6L5YBV1</accession>
<dbReference type="AlphaFoldDB" id="A0A6L5YBV1"/>
<dbReference type="InterPro" id="IPR008651">
    <property type="entry name" value="Uncharacterised_HicB"/>
</dbReference>
<proteinExistence type="predicted"/>
<dbReference type="Gene3D" id="3.30.160.250">
    <property type="match status" value="1"/>
</dbReference>
<dbReference type="InterPro" id="IPR035069">
    <property type="entry name" value="TTHA1013/TTHA0281-like"/>
</dbReference>
<protein>
    <submittedName>
        <fullName evidence="1">Toxin-antitoxin system HicB family antitoxin</fullName>
    </submittedName>
</protein>
<sequence>MVKDIEYYMSLPYKIETEKLRPADGGGFRMFMPELGSFVVQGDGETLDDAWAMLKEVQKEIIGLWLARGQEVPEPDSIKRYSGKIALRISPDLHKKLVSQAKQNNTSLNHYISQALEAYTSVEWLVKCFNEQAPYSCSMQKYTTPNKKSPVMRQEISVEEKGPIQWQNVA</sequence>
<evidence type="ECO:0000313" key="1">
    <source>
        <dbReference type="EMBL" id="MST55022.1"/>
    </source>
</evidence>
<reference evidence="1 2" key="1">
    <citation type="submission" date="2019-08" db="EMBL/GenBank/DDBJ databases">
        <title>In-depth cultivation of the pig gut microbiome towards novel bacterial diversity and tailored functional studies.</title>
        <authorList>
            <person name="Wylensek D."/>
            <person name="Hitch T.C.A."/>
            <person name="Clavel T."/>
        </authorList>
    </citation>
    <scope>NUCLEOTIDE SEQUENCE [LARGE SCALE GENOMIC DNA]</scope>
    <source>
        <strain evidence="1 2">SM-530-WT-4B</strain>
    </source>
</reference>
<dbReference type="SUPFAM" id="SSF47598">
    <property type="entry name" value="Ribbon-helix-helix"/>
    <property type="match status" value="1"/>
</dbReference>
<evidence type="ECO:0000313" key="2">
    <source>
        <dbReference type="Proteomes" id="UP000473699"/>
    </source>
</evidence>
<name>A0A6L5YBV1_9BACT</name>
<gene>
    <name evidence="1" type="ORF">FYJ74_03015</name>
</gene>
<dbReference type="InterPro" id="IPR010985">
    <property type="entry name" value="Ribbon_hlx_hlx"/>
</dbReference>
<dbReference type="Gene3D" id="1.10.1220.10">
    <property type="entry name" value="Met repressor-like"/>
    <property type="match status" value="1"/>
</dbReference>
<dbReference type="InterPro" id="IPR013321">
    <property type="entry name" value="Arc_rbn_hlx_hlx"/>
</dbReference>